<dbReference type="Gene3D" id="3.40.50.150">
    <property type="entry name" value="Vaccinia Virus protein VP39"/>
    <property type="match status" value="1"/>
</dbReference>
<comment type="caution">
    <text evidence="4">The sequence shown here is derived from an EMBL/GenBank/DDBJ whole genome shotgun (WGS) entry which is preliminary data.</text>
</comment>
<proteinExistence type="predicted"/>
<keyword evidence="2" id="KW-0949">S-adenosyl-L-methionine</keyword>
<keyword evidence="5" id="KW-1185">Reference proteome</keyword>
<dbReference type="InterPro" id="IPR041698">
    <property type="entry name" value="Methyltransf_25"/>
</dbReference>
<dbReference type="CDD" id="cd02440">
    <property type="entry name" value="AdoMet_MTases"/>
    <property type="match status" value="1"/>
</dbReference>
<sequence length="304" mass="34774">MRSPLWEPTQTRCTGIDWSAMKNGAKKPATWRMRRLEIVVRVLRKAGLRVQRLRRPREDRTADSRGFVLHRGYRLPPKSLRRRMCGDAFPIDSFFFLSAVLEATKFSARLGYAKGARVVDIGCGLGRLATGLLKEFGDVHYLGIDANEGFVRWCKENIEKYHPTFRFVHLDMANALYNPGGTVVGKELRLPVDDASADIVYLWGVFTNMVPEDVEAYIGEIGRILRPQGRCFLTAFVEDDVPDVTLNPTNYVPYTCDEPLVCVRFSRQWLFSTLQQHGLQVQEFRYHGTIFPKHSEIYVAKAPD</sequence>
<gene>
    <name evidence="4" type="ORF">EZ313_02020</name>
</gene>
<accession>A0A4Z0C1T2</accession>
<reference evidence="4 5" key="1">
    <citation type="submission" date="2019-03" db="EMBL/GenBank/DDBJ databases">
        <title>Ramlibacter henchirensis DSM 14656, whole genome shotgun sequence.</title>
        <authorList>
            <person name="Zhang X."/>
            <person name="Feng G."/>
            <person name="Zhu H."/>
        </authorList>
    </citation>
    <scope>NUCLEOTIDE SEQUENCE [LARGE SCALE GENOMIC DNA]</scope>
    <source>
        <strain evidence="4 5">DSM 14656</strain>
    </source>
</reference>
<dbReference type="Pfam" id="PF13649">
    <property type="entry name" value="Methyltransf_25"/>
    <property type="match status" value="1"/>
</dbReference>
<organism evidence="4 5">
    <name type="scientific">Ramlibacter henchirensis</name>
    <dbReference type="NCBI Taxonomy" id="204072"/>
    <lineage>
        <taxon>Bacteria</taxon>
        <taxon>Pseudomonadati</taxon>
        <taxon>Pseudomonadota</taxon>
        <taxon>Betaproteobacteria</taxon>
        <taxon>Burkholderiales</taxon>
        <taxon>Comamonadaceae</taxon>
        <taxon>Ramlibacter</taxon>
    </lineage>
</organism>
<evidence type="ECO:0000256" key="1">
    <source>
        <dbReference type="ARBA" id="ARBA00022679"/>
    </source>
</evidence>
<name>A0A4Z0C1T2_9BURK</name>
<dbReference type="PANTHER" id="PTHR43675:SF8">
    <property type="entry name" value="ARSENITE METHYLTRANSFERASE"/>
    <property type="match status" value="1"/>
</dbReference>
<dbReference type="Proteomes" id="UP000298180">
    <property type="component" value="Unassembled WGS sequence"/>
</dbReference>
<dbReference type="GO" id="GO:0008168">
    <property type="term" value="F:methyltransferase activity"/>
    <property type="evidence" value="ECO:0007669"/>
    <property type="project" value="UniProtKB-KW"/>
</dbReference>
<protein>
    <submittedName>
        <fullName evidence="4">Methyltransferase domain-containing protein</fullName>
    </submittedName>
</protein>
<dbReference type="AlphaFoldDB" id="A0A4Z0C1T2"/>
<dbReference type="GO" id="GO:0032259">
    <property type="term" value="P:methylation"/>
    <property type="evidence" value="ECO:0007669"/>
    <property type="project" value="UniProtKB-KW"/>
</dbReference>
<dbReference type="OrthoDB" id="108476at2"/>
<keyword evidence="4" id="KW-0489">Methyltransferase</keyword>
<evidence type="ECO:0000313" key="4">
    <source>
        <dbReference type="EMBL" id="TFZ05473.1"/>
    </source>
</evidence>
<feature type="domain" description="Methyltransferase" evidence="3">
    <location>
        <begin position="118"/>
        <end position="229"/>
    </location>
</feature>
<keyword evidence="1 4" id="KW-0808">Transferase</keyword>
<dbReference type="EMBL" id="SMLM01000001">
    <property type="protein sequence ID" value="TFZ05473.1"/>
    <property type="molecule type" value="Genomic_DNA"/>
</dbReference>
<dbReference type="PANTHER" id="PTHR43675">
    <property type="entry name" value="ARSENITE METHYLTRANSFERASE"/>
    <property type="match status" value="1"/>
</dbReference>
<evidence type="ECO:0000259" key="3">
    <source>
        <dbReference type="Pfam" id="PF13649"/>
    </source>
</evidence>
<dbReference type="SUPFAM" id="SSF53335">
    <property type="entry name" value="S-adenosyl-L-methionine-dependent methyltransferases"/>
    <property type="match status" value="1"/>
</dbReference>
<dbReference type="InterPro" id="IPR029063">
    <property type="entry name" value="SAM-dependent_MTases_sf"/>
</dbReference>
<evidence type="ECO:0000256" key="2">
    <source>
        <dbReference type="ARBA" id="ARBA00022691"/>
    </source>
</evidence>
<dbReference type="InterPro" id="IPR026669">
    <property type="entry name" value="Arsenite_MeTrfase-like"/>
</dbReference>
<evidence type="ECO:0000313" key="5">
    <source>
        <dbReference type="Proteomes" id="UP000298180"/>
    </source>
</evidence>